<keyword evidence="3" id="KW-1185">Reference proteome</keyword>
<dbReference type="Pfam" id="PF13538">
    <property type="entry name" value="UvrD_C_2"/>
    <property type="match status" value="1"/>
</dbReference>
<dbReference type="InterPro" id="IPR041214">
    <property type="entry name" value="SH3_14"/>
</dbReference>
<evidence type="ECO:0000259" key="1">
    <source>
        <dbReference type="SMART" id="SM00382"/>
    </source>
</evidence>
<evidence type="ECO:0000313" key="3">
    <source>
        <dbReference type="Proteomes" id="UP000320940"/>
    </source>
</evidence>
<sequence>MITLDMLNKGQKKAFDYIISRIKAGKGNHITLNGPAGTGKTTMTKFIVDYLISQGVSGVVLAAPTHAAKKVLSKLSGIEARTIHSLLKINPTTYEDSITFEQKGDVDVSELRVVVCDEASMYDRKLFRILMATIPRYCLVIAIGDKAQIRPVEPGSTEPSLSPFFTHKDFDQLELDEVMRSNAPIIKVATDIRNGKWIYDYQQDGHGVHGFTSTTALKDFMMKYFEIVKDPEDMFENKMFAFTNKSVDKLNSIIRRRILETEDAFIKGEVIVMQEPLIKELEFEGKRFNDLKFNNGQYVRIVSAEYVSSFVSCTGVSGEYMLRHWRLAVETYDKDEDYHLETINVISDEQEQNKFQFFLAKAADTYRNWQKGGKAPWKSFWAAKRMFHKVKPLPASTFHKAQGLSVDTSFLYTPCIHVVNDVELARQLLYVGATRGRHDVYYV</sequence>
<dbReference type="InterPro" id="IPR003593">
    <property type="entry name" value="AAA+_ATPase"/>
</dbReference>
<accession>A0A4Y5TQL1</accession>
<dbReference type="GO" id="GO:0004386">
    <property type="term" value="F:helicase activity"/>
    <property type="evidence" value="ECO:0007669"/>
    <property type="project" value="UniProtKB-KW"/>
</dbReference>
<organism evidence="2 3">
    <name type="scientific">Klebsiella phage Marfa</name>
    <dbReference type="NCBI Taxonomy" id="2587809"/>
    <lineage>
        <taxon>Viruses</taxon>
        <taxon>Duplodnaviria</taxon>
        <taxon>Heunggongvirae</taxon>
        <taxon>Uroviricota</taxon>
        <taxon>Caudoviricetes</taxon>
        <taxon>Marfavirus</taxon>
        <taxon>Marfavirus marfa</taxon>
    </lineage>
</organism>
<dbReference type="Pfam" id="PF18343">
    <property type="entry name" value="SH3_14"/>
    <property type="match status" value="1"/>
</dbReference>
<dbReference type="Pfam" id="PF13604">
    <property type="entry name" value="AAA_30"/>
    <property type="match status" value="1"/>
</dbReference>
<keyword evidence="2" id="KW-0067">ATP-binding</keyword>
<dbReference type="InterPro" id="IPR027785">
    <property type="entry name" value="UvrD-like_helicase_C"/>
</dbReference>
<dbReference type="EMBL" id="MN044033">
    <property type="protein sequence ID" value="QDB71667.1"/>
    <property type="molecule type" value="Genomic_DNA"/>
</dbReference>
<dbReference type="InterPro" id="IPR027417">
    <property type="entry name" value="P-loop_NTPase"/>
</dbReference>
<gene>
    <name evidence="2" type="ORF">CPT_Marfa_012</name>
</gene>
<dbReference type="SUPFAM" id="SSF52540">
    <property type="entry name" value="P-loop containing nucleoside triphosphate hydrolases"/>
    <property type="match status" value="1"/>
</dbReference>
<evidence type="ECO:0000313" key="2">
    <source>
        <dbReference type="EMBL" id="QDB71667.1"/>
    </source>
</evidence>
<feature type="domain" description="AAA+ ATPase" evidence="1">
    <location>
        <begin position="26"/>
        <end position="174"/>
    </location>
</feature>
<dbReference type="Gene3D" id="3.40.50.300">
    <property type="entry name" value="P-loop containing nucleotide triphosphate hydrolases"/>
    <property type="match status" value="2"/>
</dbReference>
<dbReference type="SMART" id="SM00382">
    <property type="entry name" value="AAA"/>
    <property type="match status" value="1"/>
</dbReference>
<dbReference type="Proteomes" id="UP000320940">
    <property type="component" value="Segment"/>
</dbReference>
<protein>
    <submittedName>
        <fullName evidence="2">ATP-dependent DNA helicase</fullName>
    </submittedName>
</protein>
<dbReference type="CDD" id="cd17933">
    <property type="entry name" value="DEXSc_RecD-like"/>
    <property type="match status" value="1"/>
</dbReference>
<name>A0A4Y5TQL1_9CAUD</name>
<dbReference type="PANTHER" id="PTHR10492">
    <property type="match status" value="1"/>
</dbReference>
<dbReference type="CDD" id="cd18809">
    <property type="entry name" value="SF1_C_RecD"/>
    <property type="match status" value="1"/>
</dbReference>
<keyword evidence="2" id="KW-0378">Hydrolase</keyword>
<keyword evidence="2" id="KW-0347">Helicase</keyword>
<reference evidence="3" key="1">
    <citation type="submission" date="2019-06" db="EMBL/GenBank/DDBJ databases">
        <title>Complete genome of the novel Klebsiella pneumoniae phage Marfa.</title>
        <authorList>
            <person name="Harb L."/>
            <person name="Boeckman J."/>
            <person name="Newkirk H."/>
            <person name="Liu M."/>
            <person name="Gill J."/>
            <person name="Ramsey J."/>
        </authorList>
    </citation>
    <scope>NUCLEOTIDE SEQUENCE [LARGE SCALE GENOMIC DNA]</scope>
</reference>
<keyword evidence="2" id="KW-0547">Nucleotide-binding</keyword>
<proteinExistence type="predicted"/>
<dbReference type="Gene3D" id="2.30.30.780">
    <property type="match status" value="1"/>
</dbReference>